<dbReference type="EMBL" id="CP021422">
    <property type="protein sequence ID" value="ASB39797.1"/>
    <property type="molecule type" value="Genomic_DNA"/>
</dbReference>
<dbReference type="Proteomes" id="UP000196710">
    <property type="component" value="Chromosome"/>
</dbReference>
<evidence type="ECO:0000313" key="11">
    <source>
        <dbReference type="Proteomes" id="UP000596035"/>
    </source>
</evidence>
<keyword evidence="3 5" id="KW-0949">S-adenosyl-L-methionine</keyword>
<sequence>MRQFTLASLFDGIGGFPYAASFYNITSLWASEIVPACVSVTRKHFPNMAHAGDVTQLHGGKLPPVDIVTFGSPCQGLSMAGQRRGLADERSGLFMEAIRIIDEMREATHGEYPRFALFENVPGALSSAGGRDFAAVLQAFTMGKIPMPYSGRWANAGMVRGGGVDLAWCVYDAQYFGTAQRRRRLFLVCDFAGKCAGEILFVPKSLRGYFEAGGTPRQGLAAFAESGPDTAGRAVDILNDQGGASLTVERSGISPTLRSQTHGNLPVVAAGFDLQEITSKTNRSTLRPVQPTLCETGQPHVLTMATGQANAEVLADIAPTLNCNHEQPLLVHPQIAGTLCASGAGLSRPAGMGSETDFCITSYADLIVRRLTPLECERLQSFPDFWTEQGGGRSISDTSRYQMLGNSIAVPCVAYIMQGIYHALERRN</sequence>
<dbReference type="PROSITE" id="PS51679">
    <property type="entry name" value="SAM_MT_C5"/>
    <property type="match status" value="1"/>
</dbReference>
<dbReference type="Proteomes" id="UP000596035">
    <property type="component" value="Chromosome"/>
</dbReference>
<evidence type="ECO:0000313" key="8">
    <source>
        <dbReference type="EMBL" id="ASB39797.1"/>
    </source>
</evidence>
<dbReference type="EC" id="2.1.1.37" evidence="7"/>
<evidence type="ECO:0000256" key="3">
    <source>
        <dbReference type="ARBA" id="ARBA00022691"/>
    </source>
</evidence>
<name>A0A1Z2XMZ5_9FIRM</name>
<dbReference type="InterPro" id="IPR050750">
    <property type="entry name" value="C5-MTase"/>
</dbReference>
<protein>
    <recommendedName>
        <fullName evidence="7">Cytosine-specific methyltransferase</fullName>
        <ecNumber evidence="7">2.1.1.37</ecNumber>
    </recommendedName>
</protein>
<dbReference type="RefSeq" id="WP_066535624.1">
    <property type="nucleotide sequence ID" value="NZ_CP021422.1"/>
</dbReference>
<evidence type="ECO:0000256" key="6">
    <source>
        <dbReference type="RuleBase" id="RU000416"/>
    </source>
</evidence>
<accession>A0A1Z2XMZ5</accession>
<evidence type="ECO:0000256" key="2">
    <source>
        <dbReference type="ARBA" id="ARBA00022679"/>
    </source>
</evidence>
<keyword evidence="1 5" id="KW-0489">Methyltransferase</keyword>
<dbReference type="NCBIfam" id="TIGR00675">
    <property type="entry name" value="dcm"/>
    <property type="match status" value="1"/>
</dbReference>
<dbReference type="PANTHER" id="PTHR46098:SF1">
    <property type="entry name" value="TRNA (CYTOSINE(38)-C(5))-METHYLTRANSFERASE"/>
    <property type="match status" value="1"/>
</dbReference>
<organism evidence="9 11">
    <name type="scientific">Acutalibacter muris</name>
    <dbReference type="NCBI Taxonomy" id="1796620"/>
    <lineage>
        <taxon>Bacteria</taxon>
        <taxon>Bacillati</taxon>
        <taxon>Bacillota</taxon>
        <taxon>Clostridia</taxon>
        <taxon>Eubacteriales</taxon>
        <taxon>Acutalibacteraceae</taxon>
        <taxon>Acutalibacter</taxon>
    </lineage>
</organism>
<evidence type="ECO:0000256" key="1">
    <source>
        <dbReference type="ARBA" id="ARBA00022603"/>
    </source>
</evidence>
<dbReference type="GO" id="GO:0032259">
    <property type="term" value="P:methylation"/>
    <property type="evidence" value="ECO:0007669"/>
    <property type="project" value="UniProtKB-KW"/>
</dbReference>
<dbReference type="InterPro" id="IPR018117">
    <property type="entry name" value="C5_DNA_meth_AS"/>
</dbReference>
<evidence type="ECO:0000256" key="7">
    <source>
        <dbReference type="RuleBase" id="RU000417"/>
    </source>
</evidence>
<keyword evidence="2 5" id="KW-0808">Transferase</keyword>
<keyword evidence="4" id="KW-0680">Restriction system</keyword>
<gene>
    <name evidence="8" type="ORF">ADH66_03510</name>
    <name evidence="9" type="ORF">I5Q82_13570</name>
</gene>
<dbReference type="SUPFAM" id="SSF53335">
    <property type="entry name" value="S-adenosyl-L-methionine-dependent methyltransferases"/>
    <property type="match status" value="1"/>
</dbReference>
<evidence type="ECO:0000256" key="5">
    <source>
        <dbReference type="PROSITE-ProRule" id="PRU01016"/>
    </source>
</evidence>
<evidence type="ECO:0000313" key="10">
    <source>
        <dbReference type="Proteomes" id="UP000196710"/>
    </source>
</evidence>
<dbReference type="REBASE" id="458239">
    <property type="entry name" value="M.AmusKB18ORF13570P"/>
</dbReference>
<comment type="catalytic activity">
    <reaction evidence="7">
        <text>a 2'-deoxycytidine in DNA + S-adenosyl-L-methionine = a 5-methyl-2'-deoxycytidine in DNA + S-adenosyl-L-homocysteine + H(+)</text>
        <dbReference type="Rhea" id="RHEA:13681"/>
        <dbReference type="Rhea" id="RHEA-COMP:11369"/>
        <dbReference type="Rhea" id="RHEA-COMP:11370"/>
        <dbReference type="ChEBI" id="CHEBI:15378"/>
        <dbReference type="ChEBI" id="CHEBI:57856"/>
        <dbReference type="ChEBI" id="CHEBI:59789"/>
        <dbReference type="ChEBI" id="CHEBI:85452"/>
        <dbReference type="ChEBI" id="CHEBI:85454"/>
        <dbReference type="EC" id="2.1.1.37"/>
    </reaction>
</comment>
<dbReference type="EMBL" id="CP065321">
    <property type="protein sequence ID" value="QQR29088.1"/>
    <property type="molecule type" value="Genomic_DNA"/>
</dbReference>
<comment type="similarity">
    <text evidence="5 6">Belongs to the class I-like SAM-binding methyltransferase superfamily. C5-methyltransferase family.</text>
</comment>
<dbReference type="InterPro" id="IPR029063">
    <property type="entry name" value="SAM-dependent_MTases_sf"/>
</dbReference>
<dbReference type="Gene3D" id="3.40.50.150">
    <property type="entry name" value="Vaccinia Virus protein VP39"/>
    <property type="match status" value="1"/>
</dbReference>
<keyword evidence="10" id="KW-1185">Reference proteome</keyword>
<dbReference type="Pfam" id="PF00145">
    <property type="entry name" value="DNA_methylase"/>
    <property type="match status" value="2"/>
</dbReference>
<dbReference type="REBASE" id="205445">
    <property type="entry name" value="M.AmuKB18ORF3510P"/>
</dbReference>
<dbReference type="PANTHER" id="PTHR46098">
    <property type="entry name" value="TRNA (CYTOSINE(38)-C(5))-METHYLTRANSFERASE"/>
    <property type="match status" value="1"/>
</dbReference>
<reference evidence="9 11" key="3">
    <citation type="submission" date="2020-11" db="EMBL/GenBank/DDBJ databases">
        <title>Closed and high quality bacterial genomes of the OMM12 community.</title>
        <authorList>
            <person name="Marbouty M."/>
            <person name="Lamy-Besnier Q."/>
            <person name="Debarbieux L."/>
            <person name="Koszul R."/>
        </authorList>
    </citation>
    <scope>NUCLEOTIDE SEQUENCE [LARGE SCALE GENOMIC DNA]</scope>
    <source>
        <strain evidence="9 11">KB18</strain>
    </source>
</reference>
<dbReference type="Gene3D" id="3.90.120.10">
    <property type="entry name" value="DNA Methylase, subunit A, domain 2"/>
    <property type="match status" value="1"/>
</dbReference>
<dbReference type="GO" id="GO:0003886">
    <property type="term" value="F:DNA (cytosine-5-)-methyltransferase activity"/>
    <property type="evidence" value="ECO:0007669"/>
    <property type="project" value="UniProtKB-EC"/>
</dbReference>
<reference evidence="10" key="2">
    <citation type="submission" date="2017-05" db="EMBL/GenBank/DDBJ databases">
        <title>Improved OligoMM genomes.</title>
        <authorList>
            <person name="Garzetti D."/>
        </authorList>
    </citation>
    <scope>NUCLEOTIDE SEQUENCE [LARGE SCALE GENOMIC DNA]</scope>
    <source>
        <strain evidence="10">KB18</strain>
    </source>
</reference>
<dbReference type="AlphaFoldDB" id="A0A1Z2XMZ5"/>
<dbReference type="InterPro" id="IPR001525">
    <property type="entry name" value="C5_MeTfrase"/>
</dbReference>
<dbReference type="PROSITE" id="PS00094">
    <property type="entry name" value="C5_MTASE_1"/>
    <property type="match status" value="1"/>
</dbReference>
<dbReference type="PRINTS" id="PR00105">
    <property type="entry name" value="C5METTRFRASE"/>
</dbReference>
<evidence type="ECO:0000313" key="9">
    <source>
        <dbReference type="EMBL" id="QQR29088.1"/>
    </source>
</evidence>
<feature type="active site" evidence="5">
    <location>
        <position position="74"/>
    </location>
</feature>
<dbReference type="KEGG" id="amur:ADH66_03510"/>
<proteinExistence type="inferred from homology"/>
<reference evidence="8" key="1">
    <citation type="journal article" date="2017" name="Genome Announc.">
        <title>High-Quality Whole-Genome Sequences of the Oligo-Mouse-Microbiota Bacterial Community.</title>
        <authorList>
            <person name="Garzetti D."/>
            <person name="Brugiroux S."/>
            <person name="Bunk B."/>
            <person name="Pukall R."/>
            <person name="McCoy K.D."/>
            <person name="Macpherson A.J."/>
            <person name="Stecher B."/>
        </authorList>
    </citation>
    <scope>NUCLEOTIDE SEQUENCE</scope>
    <source>
        <strain evidence="8">KB18</strain>
    </source>
</reference>
<dbReference type="GO" id="GO:0009307">
    <property type="term" value="P:DNA restriction-modification system"/>
    <property type="evidence" value="ECO:0007669"/>
    <property type="project" value="UniProtKB-KW"/>
</dbReference>
<evidence type="ECO:0000256" key="4">
    <source>
        <dbReference type="ARBA" id="ARBA00022747"/>
    </source>
</evidence>